<protein>
    <recommendedName>
        <fullName evidence="3">ESX-1 secretion-associated protein</fullName>
    </recommendedName>
</protein>
<organism evidence="1 2">
    <name type="scientific">Mycolicibacterium boenickei</name>
    <dbReference type="NCBI Taxonomy" id="146017"/>
    <lineage>
        <taxon>Bacteria</taxon>
        <taxon>Bacillati</taxon>
        <taxon>Actinomycetota</taxon>
        <taxon>Actinomycetes</taxon>
        <taxon>Mycobacteriales</taxon>
        <taxon>Mycobacteriaceae</taxon>
        <taxon>Mycolicibacterium</taxon>
    </lineage>
</organism>
<evidence type="ECO:0000313" key="2">
    <source>
        <dbReference type="Proteomes" id="UP000466683"/>
    </source>
</evidence>
<keyword evidence="2" id="KW-1185">Reference proteome</keyword>
<reference evidence="1 2" key="1">
    <citation type="journal article" date="2019" name="Emerg. Microbes Infect.">
        <title>Comprehensive subspecies identification of 175 nontuberculous mycobacteria species based on 7547 genomic profiles.</title>
        <authorList>
            <person name="Matsumoto Y."/>
            <person name="Kinjo T."/>
            <person name="Motooka D."/>
            <person name="Nabeya D."/>
            <person name="Jung N."/>
            <person name="Uechi K."/>
            <person name="Horii T."/>
            <person name="Iida T."/>
            <person name="Fujita J."/>
            <person name="Nakamura S."/>
        </authorList>
    </citation>
    <scope>NUCLEOTIDE SEQUENCE [LARGE SCALE GENOMIC DNA]</scope>
    <source>
        <strain evidence="1 2">JCM 15653</strain>
    </source>
</reference>
<proteinExistence type="predicted"/>
<dbReference type="Proteomes" id="UP000466683">
    <property type="component" value="Chromosome"/>
</dbReference>
<evidence type="ECO:0000313" key="1">
    <source>
        <dbReference type="EMBL" id="BBX90954.1"/>
    </source>
</evidence>
<gene>
    <name evidence="1" type="ORF">MBOE_26030</name>
</gene>
<name>A0ABM7IVS7_9MYCO</name>
<dbReference type="EMBL" id="AP022579">
    <property type="protein sequence ID" value="BBX90954.1"/>
    <property type="molecule type" value="Genomic_DNA"/>
</dbReference>
<accession>A0ABM7IVS7</accession>
<sequence length="101" mass="10129">MLAGWGIGMANELRANVDGLRGAAASSDGIAADLTGIYVGSRPPTSRRSAVGVAAVNAALTEVQGRQSARVTGQADDLLVSSARYDTTDSDGHAAITTVGV</sequence>
<evidence type="ECO:0008006" key="3">
    <source>
        <dbReference type="Google" id="ProtNLM"/>
    </source>
</evidence>